<sequence length="40" mass="4872">MRKKTFKELVSENKKIILDDQKSVEQIYKKIDDKHLQPQK</sequence>
<evidence type="ECO:0000313" key="2">
    <source>
        <dbReference type="Proteomes" id="UP000288024"/>
    </source>
</evidence>
<gene>
    <name evidence="1" type="ORF">EM808_18240</name>
</gene>
<dbReference type="InterPro" id="IPR025004">
    <property type="entry name" value="SenN/SenS"/>
</dbReference>
<comment type="caution">
    <text evidence="1">The sequence shown here is derived from an EMBL/GenBank/DDBJ whole genome shotgun (WGS) entry which is preliminary data.</text>
</comment>
<reference evidence="1 2" key="1">
    <citation type="submission" date="2019-01" db="EMBL/GenBank/DDBJ databases">
        <title>Bacillus sp. M5HDSG1-1, whole genome shotgun sequence.</title>
        <authorList>
            <person name="Tuo L."/>
        </authorList>
    </citation>
    <scope>NUCLEOTIDE SEQUENCE [LARGE SCALE GENOMIC DNA]</scope>
    <source>
        <strain evidence="1 2">M5HDSG1-1</strain>
    </source>
</reference>
<proteinExistence type="predicted"/>
<protein>
    <submittedName>
        <fullName evidence="1">FbpB family small basic protein</fullName>
    </submittedName>
</protein>
<dbReference type="RefSeq" id="WP_127739639.1">
    <property type="nucleotide sequence ID" value="NZ_CAJCKN010000082.1"/>
</dbReference>
<organism evidence="1 2">
    <name type="scientific">Niallia taxi</name>
    <dbReference type="NCBI Taxonomy" id="2499688"/>
    <lineage>
        <taxon>Bacteria</taxon>
        <taxon>Bacillati</taxon>
        <taxon>Bacillota</taxon>
        <taxon>Bacilli</taxon>
        <taxon>Bacillales</taxon>
        <taxon>Bacillaceae</taxon>
        <taxon>Niallia</taxon>
    </lineage>
</organism>
<dbReference type="Proteomes" id="UP000288024">
    <property type="component" value="Unassembled WGS sequence"/>
</dbReference>
<dbReference type="AlphaFoldDB" id="A0A437K7N7"/>
<dbReference type="Pfam" id="PF13040">
    <property type="entry name" value="Fur_reg_FbpB"/>
    <property type="match status" value="1"/>
</dbReference>
<name>A0A437K7N7_9BACI</name>
<dbReference type="GeneID" id="87618676"/>
<dbReference type="EMBL" id="RZTZ01000008">
    <property type="protein sequence ID" value="RVT59860.1"/>
    <property type="molecule type" value="Genomic_DNA"/>
</dbReference>
<evidence type="ECO:0000313" key="1">
    <source>
        <dbReference type="EMBL" id="RVT59860.1"/>
    </source>
</evidence>
<keyword evidence="2" id="KW-1185">Reference proteome</keyword>
<accession>A0A437K7N7</accession>